<feature type="transmembrane region" description="Helical" evidence="1">
    <location>
        <begin position="48"/>
        <end position="65"/>
    </location>
</feature>
<accession>A0A5C3LNC4</accession>
<keyword evidence="3" id="KW-1185">Reference proteome</keyword>
<reference evidence="2 3" key="1">
    <citation type="journal article" date="2019" name="Nat. Ecol. Evol.">
        <title>Megaphylogeny resolves global patterns of mushroom evolution.</title>
        <authorList>
            <person name="Varga T."/>
            <person name="Krizsan K."/>
            <person name="Foldi C."/>
            <person name="Dima B."/>
            <person name="Sanchez-Garcia M."/>
            <person name="Sanchez-Ramirez S."/>
            <person name="Szollosi G.J."/>
            <person name="Szarkandi J.G."/>
            <person name="Papp V."/>
            <person name="Albert L."/>
            <person name="Andreopoulos W."/>
            <person name="Angelini C."/>
            <person name="Antonin V."/>
            <person name="Barry K.W."/>
            <person name="Bougher N.L."/>
            <person name="Buchanan P."/>
            <person name="Buyck B."/>
            <person name="Bense V."/>
            <person name="Catcheside P."/>
            <person name="Chovatia M."/>
            <person name="Cooper J."/>
            <person name="Damon W."/>
            <person name="Desjardin D."/>
            <person name="Finy P."/>
            <person name="Geml J."/>
            <person name="Haridas S."/>
            <person name="Hughes K."/>
            <person name="Justo A."/>
            <person name="Karasinski D."/>
            <person name="Kautmanova I."/>
            <person name="Kiss B."/>
            <person name="Kocsube S."/>
            <person name="Kotiranta H."/>
            <person name="LaButti K.M."/>
            <person name="Lechner B.E."/>
            <person name="Liimatainen K."/>
            <person name="Lipzen A."/>
            <person name="Lukacs Z."/>
            <person name="Mihaltcheva S."/>
            <person name="Morgado L.N."/>
            <person name="Niskanen T."/>
            <person name="Noordeloos M.E."/>
            <person name="Ohm R.A."/>
            <person name="Ortiz-Santana B."/>
            <person name="Ovrebo C."/>
            <person name="Racz N."/>
            <person name="Riley R."/>
            <person name="Savchenko A."/>
            <person name="Shiryaev A."/>
            <person name="Soop K."/>
            <person name="Spirin V."/>
            <person name="Szebenyi C."/>
            <person name="Tomsovsky M."/>
            <person name="Tulloss R.E."/>
            <person name="Uehling J."/>
            <person name="Grigoriev I.V."/>
            <person name="Vagvolgyi C."/>
            <person name="Papp T."/>
            <person name="Martin F.M."/>
            <person name="Miettinen O."/>
            <person name="Hibbett D.S."/>
            <person name="Nagy L.G."/>
        </authorList>
    </citation>
    <scope>NUCLEOTIDE SEQUENCE [LARGE SCALE GENOMIC DNA]</scope>
    <source>
        <strain evidence="2 3">CBS 166.37</strain>
    </source>
</reference>
<dbReference type="AlphaFoldDB" id="A0A5C3LNC4"/>
<evidence type="ECO:0000313" key="2">
    <source>
        <dbReference type="EMBL" id="TFK34275.1"/>
    </source>
</evidence>
<keyword evidence="1" id="KW-1133">Transmembrane helix</keyword>
<protein>
    <submittedName>
        <fullName evidence="2">Uncharacterized protein</fullName>
    </submittedName>
</protein>
<sequence>MNCRNGCVLDIPGPGAALVVLGSQVLWTDNSTIAGIGGYLSGVGSSRPWLGLLGAIVAGVSFMLAQ</sequence>
<organism evidence="2 3">
    <name type="scientific">Crucibulum laeve</name>
    <dbReference type="NCBI Taxonomy" id="68775"/>
    <lineage>
        <taxon>Eukaryota</taxon>
        <taxon>Fungi</taxon>
        <taxon>Dikarya</taxon>
        <taxon>Basidiomycota</taxon>
        <taxon>Agaricomycotina</taxon>
        <taxon>Agaricomycetes</taxon>
        <taxon>Agaricomycetidae</taxon>
        <taxon>Agaricales</taxon>
        <taxon>Agaricineae</taxon>
        <taxon>Nidulariaceae</taxon>
        <taxon>Crucibulum</taxon>
    </lineage>
</organism>
<name>A0A5C3LNC4_9AGAR</name>
<evidence type="ECO:0000256" key="1">
    <source>
        <dbReference type="SAM" id="Phobius"/>
    </source>
</evidence>
<dbReference type="Proteomes" id="UP000308652">
    <property type="component" value="Unassembled WGS sequence"/>
</dbReference>
<evidence type="ECO:0000313" key="3">
    <source>
        <dbReference type="Proteomes" id="UP000308652"/>
    </source>
</evidence>
<keyword evidence="1" id="KW-0472">Membrane</keyword>
<dbReference type="EMBL" id="ML213634">
    <property type="protein sequence ID" value="TFK34275.1"/>
    <property type="molecule type" value="Genomic_DNA"/>
</dbReference>
<proteinExistence type="predicted"/>
<gene>
    <name evidence="2" type="ORF">BDQ12DRAFT_689961</name>
</gene>
<keyword evidence="1" id="KW-0812">Transmembrane</keyword>